<dbReference type="RefSeq" id="YP_009274496.1">
    <property type="nucleotide sequence ID" value="NC_030917.1"/>
</dbReference>
<accession>A0A160DHF9</accession>
<proteinExistence type="predicted"/>
<protein>
    <submittedName>
        <fullName evidence="1">Uncharacterized protein</fullName>
    </submittedName>
</protein>
<dbReference type="EMBL" id="KU998245">
    <property type="protein sequence ID" value="ANA86414.1"/>
    <property type="molecule type" value="Genomic_DNA"/>
</dbReference>
<evidence type="ECO:0000313" key="1">
    <source>
        <dbReference type="EMBL" id="ANA86414.1"/>
    </source>
</evidence>
<dbReference type="Proteomes" id="UP000204609">
    <property type="component" value="Segment"/>
</dbReference>
<name>A0A160DHF9_9CAUD</name>
<reference evidence="2" key="1">
    <citation type="submission" date="2016-03" db="EMBL/GenBank/DDBJ databases">
        <authorList>
            <person name="Ploux O."/>
        </authorList>
    </citation>
    <scope>NUCLEOTIDE SEQUENCE [LARGE SCALE GENOMIC DNA]</scope>
</reference>
<dbReference type="KEGG" id="vg:28800539"/>
<keyword evidence="2" id="KW-1185">Reference proteome</keyword>
<gene>
    <name evidence="1" type="primary">80</name>
    <name evidence="1" type="ORF">PBI_ONEUP_80</name>
</gene>
<sequence length="170" mass="18708">MIKPPFQLATFFNTGEDDPYGCVMNVVAWLAGEPTTAEPACTNWHLTSLAQTFNDKLLMKFAPHTREFGTNIDGTVRMVGVATPEQATRMLEVAEMLVNTSVVKRQDSIPWLRSVTALYAPNKMGSHGLATAIVDDADTFDEAVTSMLIILEDFHSTFADQLTPKEQALV</sequence>
<organism evidence="1 2">
    <name type="scientific">Gordonia phage OneUp</name>
    <dbReference type="NCBI Taxonomy" id="1838074"/>
    <lineage>
        <taxon>Viruses</taxon>
        <taxon>Duplodnaviria</taxon>
        <taxon>Heunggongvirae</taxon>
        <taxon>Uroviricota</taxon>
        <taxon>Caudoviricetes</taxon>
        <taxon>Oneupvirus</taxon>
        <taxon>Oneupvirus oneup</taxon>
    </lineage>
</organism>
<evidence type="ECO:0000313" key="2">
    <source>
        <dbReference type="Proteomes" id="UP000204609"/>
    </source>
</evidence>
<dbReference type="GeneID" id="28800539"/>